<dbReference type="SMART" id="SM00146">
    <property type="entry name" value="PI3Kc"/>
    <property type="match status" value="1"/>
</dbReference>
<feature type="domain" description="PH" evidence="5">
    <location>
        <begin position="41"/>
        <end position="147"/>
    </location>
</feature>
<dbReference type="GO" id="GO:0016020">
    <property type="term" value="C:membrane"/>
    <property type="evidence" value="ECO:0007669"/>
    <property type="project" value="TreeGrafter"/>
</dbReference>
<keyword evidence="8" id="KW-1185">Reference proteome</keyword>
<dbReference type="InterPro" id="IPR015433">
    <property type="entry name" value="PI3/4_kinase"/>
</dbReference>
<feature type="domain" description="PI3K/PI4K catalytic" evidence="6">
    <location>
        <begin position="549"/>
        <end position="820"/>
    </location>
</feature>
<organism evidence="7 8">
    <name type="scientific">Aphanomyces euteiches</name>
    <dbReference type="NCBI Taxonomy" id="100861"/>
    <lineage>
        <taxon>Eukaryota</taxon>
        <taxon>Sar</taxon>
        <taxon>Stramenopiles</taxon>
        <taxon>Oomycota</taxon>
        <taxon>Saprolegniomycetes</taxon>
        <taxon>Saprolegniales</taxon>
        <taxon>Verrucalvaceae</taxon>
        <taxon>Aphanomyces</taxon>
    </lineage>
</organism>
<comment type="caution">
    <text evidence="7">The sequence shown here is derived from an EMBL/GenBank/DDBJ whole genome shotgun (WGS) entry which is preliminary data.</text>
</comment>
<dbReference type="Gene3D" id="2.30.29.30">
    <property type="entry name" value="Pleckstrin-homology domain (PH domain)/Phosphotyrosine-binding domain (PTB)"/>
    <property type="match status" value="1"/>
</dbReference>
<dbReference type="SUPFAM" id="SSF56112">
    <property type="entry name" value="Protein kinase-like (PK-like)"/>
    <property type="match status" value="1"/>
</dbReference>
<dbReference type="PROSITE" id="PS00916">
    <property type="entry name" value="PI3_4_KINASE_2"/>
    <property type="match status" value="1"/>
</dbReference>
<evidence type="ECO:0000256" key="1">
    <source>
        <dbReference type="ARBA" id="ARBA00001686"/>
    </source>
</evidence>
<dbReference type="Pfam" id="PF00454">
    <property type="entry name" value="PI3_PI4_kinase"/>
    <property type="match status" value="1"/>
</dbReference>
<dbReference type="InterPro" id="IPR057754">
    <property type="entry name" value="PI4-kinase_beta/PIK1_cat"/>
</dbReference>
<dbReference type="InterPro" id="IPR000403">
    <property type="entry name" value="PI3/4_kinase_cat_dom"/>
</dbReference>
<accession>A0A6G0WS58</accession>
<dbReference type="InterPro" id="IPR011009">
    <property type="entry name" value="Kinase-like_dom_sf"/>
</dbReference>
<dbReference type="GO" id="GO:0004430">
    <property type="term" value="F:1-phosphatidylinositol 4-kinase activity"/>
    <property type="evidence" value="ECO:0007669"/>
    <property type="project" value="UniProtKB-EC"/>
</dbReference>
<proteinExistence type="predicted"/>
<dbReference type="SUPFAM" id="SSF50729">
    <property type="entry name" value="PH domain-like"/>
    <property type="match status" value="1"/>
</dbReference>
<dbReference type="PANTHER" id="PTHR10048:SF22">
    <property type="entry name" value="PHOSPHATIDYLINOSITOL 4-KINASE BETA"/>
    <property type="match status" value="1"/>
</dbReference>
<dbReference type="Gene3D" id="1.10.1070.11">
    <property type="entry name" value="Phosphatidylinositol 3-/4-kinase, catalytic domain"/>
    <property type="match status" value="1"/>
</dbReference>
<evidence type="ECO:0000259" key="5">
    <source>
        <dbReference type="PROSITE" id="PS50003"/>
    </source>
</evidence>
<keyword evidence="4" id="KW-0418">Kinase</keyword>
<dbReference type="InterPro" id="IPR001849">
    <property type="entry name" value="PH_domain"/>
</dbReference>
<dbReference type="CDD" id="cd05168">
    <property type="entry name" value="PI4Kc_III_beta"/>
    <property type="match status" value="1"/>
</dbReference>
<dbReference type="SMART" id="SM00233">
    <property type="entry name" value="PH"/>
    <property type="match status" value="1"/>
</dbReference>
<name>A0A6G0WS58_9STRA</name>
<comment type="catalytic activity">
    <reaction evidence="1">
        <text>a 1,2-diacyl-sn-glycero-3-phospho-(1D-myo-inositol) + ATP = a 1,2-diacyl-sn-glycero-3-phospho-(1D-myo-inositol 4-phosphate) + ADP + H(+)</text>
        <dbReference type="Rhea" id="RHEA:19877"/>
        <dbReference type="ChEBI" id="CHEBI:15378"/>
        <dbReference type="ChEBI" id="CHEBI:30616"/>
        <dbReference type="ChEBI" id="CHEBI:57880"/>
        <dbReference type="ChEBI" id="CHEBI:58178"/>
        <dbReference type="ChEBI" id="CHEBI:456216"/>
        <dbReference type="EC" id="2.7.1.67"/>
    </reaction>
</comment>
<reference evidence="7 8" key="1">
    <citation type="submission" date="2019-07" db="EMBL/GenBank/DDBJ databases">
        <title>Genomics analysis of Aphanomyces spp. identifies a new class of oomycete effector associated with host adaptation.</title>
        <authorList>
            <person name="Gaulin E."/>
        </authorList>
    </citation>
    <scope>NUCLEOTIDE SEQUENCE [LARGE SCALE GENOMIC DNA]</scope>
    <source>
        <strain evidence="7 8">ATCC 201684</strain>
    </source>
</reference>
<dbReference type="InterPro" id="IPR018936">
    <property type="entry name" value="PI3/4_kinase_CS"/>
</dbReference>
<gene>
    <name evidence="7" type="ORF">Ae201684_012309</name>
</gene>
<dbReference type="EC" id="2.7.1.67" evidence="2"/>
<dbReference type="GO" id="GO:0046854">
    <property type="term" value="P:phosphatidylinositol phosphate biosynthetic process"/>
    <property type="evidence" value="ECO:0007669"/>
    <property type="project" value="InterPro"/>
</dbReference>
<evidence type="ECO:0000256" key="4">
    <source>
        <dbReference type="ARBA" id="ARBA00022777"/>
    </source>
</evidence>
<dbReference type="FunFam" id="1.10.1070.11:FF:000016">
    <property type="entry name" value="PIK1p Phosphatidylinositol 4-kinase"/>
    <property type="match status" value="1"/>
</dbReference>
<dbReference type="EMBL" id="VJMJ01000155">
    <property type="protein sequence ID" value="KAF0730309.1"/>
    <property type="molecule type" value="Genomic_DNA"/>
</dbReference>
<sequence length="836" mass="94459">MLSLGAVTKIWSFPSCHCRSCHCRRTTMMMGSNNDAERPPRIKIEGCLYVRLGKRRRRYCVLAGRTLSIFASKEEAVDKAPARKTCCVVGVKDMGELQRGTKETLVGPGLFHNAIIVSTLKSKLLVVEADTKTEKDRWLHAMMSLNFCSEDAERGLVRESLNQPDFDAQLAVTLLYKFRDNSDATDMVVDHLTQYAHNNIDDVRRFVEFYLPQIVHLLVHADTNMDKLIGLLLSICKAKSYVAHLGNSIHLALHLFWLLEAMIHDCRGTPTYNLVAKLLMSIEAQVVNQHCDLKDLIVLFRDVPGLKDTIVAKKDSETREAAPTDNAATNGISLSESEKHTLLQWMEQERMKRYKYFHQERDFIQALTAISETMRHMEPREARKVALPGILNKLVIPEMAYIPLGRASDPFCRVVRVLEHEGTVFSTHSRAPCLLCFEVVEEPSHPSPSSSSAWTQAPRLAATSEMSMFEDDAETLQCIQTNLALHFGSAAVDVDENTRDEDDNASTAHSIKDVVGQSIQTTIMRRTSRTAYDTGLAKLMLLETAVFGESWIAKKKRLQEASPFGHLKGWNIISLISKSNDDMRQEVFALQLIAKIQDIFRDARLPLWLRSYRIVSTGHSTGLIETITDAPSLDALKKRKDFTTLRNHFDKTYGASPIARTSALHNYVHSLAAYSLVCYILQVKDRHNGNILLDTQGHLVHIDFGFLLGIAPGGNWSLESQPPFKLTKEIVEVLGGPHSPLFAKFVQLFTLGFLALQRNADKIITMVEIMMHKSTFPCFQNRDVVKELAKLRDRFVETLPLDVTVKHAVKLVKLSYKNKWTKRYDQFQKITNGILP</sequence>
<dbReference type="Proteomes" id="UP000481153">
    <property type="component" value="Unassembled WGS sequence"/>
</dbReference>
<dbReference type="PROSITE" id="PS50003">
    <property type="entry name" value="PH_DOMAIN"/>
    <property type="match status" value="1"/>
</dbReference>
<dbReference type="InterPro" id="IPR011993">
    <property type="entry name" value="PH-like_dom_sf"/>
</dbReference>
<dbReference type="GO" id="GO:0048015">
    <property type="term" value="P:phosphatidylinositol-mediated signaling"/>
    <property type="evidence" value="ECO:0007669"/>
    <property type="project" value="TreeGrafter"/>
</dbReference>
<dbReference type="FunFam" id="3.30.1010.10:FF:000038">
    <property type="entry name" value="Phosphatidylinositol 4-kinase beta 1"/>
    <property type="match status" value="1"/>
</dbReference>
<dbReference type="InterPro" id="IPR036940">
    <property type="entry name" value="PI3/4_kinase_cat_sf"/>
</dbReference>
<dbReference type="AlphaFoldDB" id="A0A6G0WS58"/>
<dbReference type="VEuPathDB" id="FungiDB:AeMF1_018369"/>
<dbReference type="GO" id="GO:0005737">
    <property type="term" value="C:cytoplasm"/>
    <property type="evidence" value="ECO:0007669"/>
    <property type="project" value="TreeGrafter"/>
</dbReference>
<evidence type="ECO:0000313" key="8">
    <source>
        <dbReference type="Proteomes" id="UP000481153"/>
    </source>
</evidence>
<evidence type="ECO:0000256" key="3">
    <source>
        <dbReference type="ARBA" id="ARBA00022679"/>
    </source>
</evidence>
<dbReference type="PROSITE" id="PS50290">
    <property type="entry name" value="PI3_4_KINASE_3"/>
    <property type="match status" value="1"/>
</dbReference>
<keyword evidence="3" id="KW-0808">Transferase</keyword>
<evidence type="ECO:0000313" key="7">
    <source>
        <dbReference type="EMBL" id="KAF0730309.1"/>
    </source>
</evidence>
<protein>
    <recommendedName>
        <fullName evidence="2">1-phosphatidylinositol 4-kinase</fullName>
        <ecNumber evidence="2">2.7.1.67</ecNumber>
    </recommendedName>
</protein>
<evidence type="ECO:0000259" key="6">
    <source>
        <dbReference type="PROSITE" id="PS50290"/>
    </source>
</evidence>
<dbReference type="PANTHER" id="PTHR10048">
    <property type="entry name" value="PHOSPHATIDYLINOSITOL KINASE"/>
    <property type="match status" value="1"/>
</dbReference>
<dbReference type="CDD" id="cd00821">
    <property type="entry name" value="PH"/>
    <property type="match status" value="1"/>
</dbReference>
<evidence type="ECO:0000256" key="2">
    <source>
        <dbReference type="ARBA" id="ARBA00012169"/>
    </source>
</evidence>
<dbReference type="Gene3D" id="3.30.1010.10">
    <property type="entry name" value="Phosphatidylinositol 3-kinase Catalytic Subunit, Chain A, domain 4"/>
    <property type="match status" value="1"/>
</dbReference>